<dbReference type="SMR" id="A0A1D6MNQ4"/>
<evidence type="ECO:0008006" key="2">
    <source>
        <dbReference type="Google" id="ProtNLM"/>
    </source>
</evidence>
<name>A0A1D6MNQ4_MAIZE</name>
<sequence length="123" mass="14137">MLKVLIKIRSRKSEQVMLYLNRRCTTSTRTCGGRSRSSVTSTTPTFHDEERVVLILEHATLGEINKILHATGRSIFHGRLTEVDARRYFQQLIDGVDFCHKKRSLPLSLKGDHWIGKILSMRS</sequence>
<dbReference type="AlphaFoldDB" id="A0A1D6MNQ4"/>
<evidence type="ECO:0000313" key="1">
    <source>
        <dbReference type="EMBL" id="ONM30732.1"/>
    </source>
</evidence>
<dbReference type="SUPFAM" id="SSF56112">
    <property type="entry name" value="Protein kinase-like (PK-like)"/>
    <property type="match status" value="1"/>
</dbReference>
<dbReference type="Gene3D" id="1.10.510.10">
    <property type="entry name" value="Transferase(Phosphotransferase) domain 1"/>
    <property type="match status" value="1"/>
</dbReference>
<dbReference type="STRING" id="4577.A0A1D6MNQ4"/>
<dbReference type="InterPro" id="IPR011009">
    <property type="entry name" value="Kinase-like_dom_sf"/>
</dbReference>
<proteinExistence type="predicted"/>
<protein>
    <recommendedName>
        <fullName evidence="2">Protein kinase domain-containing protein</fullName>
    </recommendedName>
</protein>
<dbReference type="EMBL" id="CM007649">
    <property type="protein sequence ID" value="ONM30732.1"/>
    <property type="molecule type" value="Genomic_DNA"/>
</dbReference>
<dbReference type="Gene3D" id="3.30.200.20">
    <property type="entry name" value="Phosphorylase Kinase, domain 1"/>
    <property type="match status" value="1"/>
</dbReference>
<reference evidence="1" key="1">
    <citation type="submission" date="2015-12" db="EMBL/GenBank/DDBJ databases">
        <title>Update maize B73 reference genome by single molecule sequencing technologies.</title>
        <authorList>
            <consortium name="Maize Genome Sequencing Project"/>
            <person name="Ware D."/>
        </authorList>
    </citation>
    <scope>NUCLEOTIDE SEQUENCE [LARGE SCALE GENOMIC DNA]</scope>
    <source>
        <tissue evidence="1">Seedling</tissue>
    </source>
</reference>
<organism evidence="1">
    <name type="scientific">Zea mays</name>
    <name type="common">Maize</name>
    <dbReference type="NCBI Taxonomy" id="4577"/>
    <lineage>
        <taxon>Eukaryota</taxon>
        <taxon>Viridiplantae</taxon>
        <taxon>Streptophyta</taxon>
        <taxon>Embryophyta</taxon>
        <taxon>Tracheophyta</taxon>
        <taxon>Spermatophyta</taxon>
        <taxon>Magnoliopsida</taxon>
        <taxon>Liliopsida</taxon>
        <taxon>Poales</taxon>
        <taxon>Poaceae</taxon>
        <taxon>PACMAD clade</taxon>
        <taxon>Panicoideae</taxon>
        <taxon>Andropogonodae</taxon>
        <taxon>Andropogoneae</taxon>
        <taxon>Tripsacinae</taxon>
        <taxon>Zea</taxon>
    </lineage>
</organism>
<gene>
    <name evidence="1" type="ORF">ZEAMMB73_Zm00001d040175</name>
</gene>
<dbReference type="InParanoid" id="A0A1D6MNQ4"/>
<accession>A0A1D6MNQ4</accession>